<protein>
    <recommendedName>
        <fullName evidence="2">histidine kinase</fullName>
        <ecNumber evidence="2">2.7.13.3</ecNumber>
    </recommendedName>
</protein>
<keyword evidence="3" id="KW-0597">Phosphoprotein</keyword>
<dbReference type="SMART" id="SM00388">
    <property type="entry name" value="HisKA"/>
    <property type="match status" value="1"/>
</dbReference>
<dbReference type="SMART" id="SM00387">
    <property type="entry name" value="HATPase_c"/>
    <property type="match status" value="1"/>
</dbReference>
<dbReference type="EMBL" id="JMCB01000011">
    <property type="protein sequence ID" value="KFE66033.1"/>
    <property type="molecule type" value="Genomic_DNA"/>
</dbReference>
<evidence type="ECO:0000256" key="6">
    <source>
        <dbReference type="ARBA" id="ARBA00023012"/>
    </source>
</evidence>
<dbReference type="InterPro" id="IPR036890">
    <property type="entry name" value="HATPase_C_sf"/>
</dbReference>
<dbReference type="STRING" id="394096.DB31_1098"/>
<proteinExistence type="predicted"/>
<dbReference type="Proteomes" id="UP000028725">
    <property type="component" value="Unassembled WGS sequence"/>
</dbReference>
<keyword evidence="4" id="KW-0808">Transferase</keyword>
<reference evidence="9 10" key="1">
    <citation type="submission" date="2014-04" db="EMBL/GenBank/DDBJ databases">
        <title>Genome assembly of Hyalangium minutum DSM 14724.</title>
        <authorList>
            <person name="Sharma G."/>
            <person name="Subramanian S."/>
        </authorList>
    </citation>
    <scope>NUCLEOTIDE SEQUENCE [LARGE SCALE GENOMIC DNA]</scope>
    <source>
        <strain evidence="9 10">DSM 14724</strain>
    </source>
</reference>
<dbReference type="RefSeq" id="WP_044192669.1">
    <property type="nucleotide sequence ID" value="NZ_JMCB01000011.1"/>
</dbReference>
<dbReference type="Pfam" id="PF00512">
    <property type="entry name" value="HisKA"/>
    <property type="match status" value="1"/>
</dbReference>
<dbReference type="Gene3D" id="3.30.565.10">
    <property type="entry name" value="Histidine kinase-like ATPase, C-terminal domain"/>
    <property type="match status" value="1"/>
</dbReference>
<dbReference type="InterPro" id="IPR029016">
    <property type="entry name" value="GAF-like_dom_sf"/>
</dbReference>
<dbReference type="InterPro" id="IPR003018">
    <property type="entry name" value="GAF"/>
</dbReference>
<dbReference type="SUPFAM" id="SSF47384">
    <property type="entry name" value="Homodimeric domain of signal transducing histidine kinase"/>
    <property type="match status" value="1"/>
</dbReference>
<evidence type="ECO:0000256" key="2">
    <source>
        <dbReference type="ARBA" id="ARBA00012438"/>
    </source>
</evidence>
<dbReference type="SMART" id="SM00065">
    <property type="entry name" value="GAF"/>
    <property type="match status" value="1"/>
</dbReference>
<dbReference type="Gene3D" id="1.10.287.130">
    <property type="match status" value="1"/>
</dbReference>
<dbReference type="SUPFAM" id="SSF55785">
    <property type="entry name" value="PYP-like sensor domain (PAS domain)"/>
    <property type="match status" value="1"/>
</dbReference>
<dbReference type="InterPro" id="IPR000014">
    <property type="entry name" value="PAS"/>
</dbReference>
<feature type="domain" description="PAC" evidence="8">
    <location>
        <begin position="399"/>
        <end position="453"/>
    </location>
</feature>
<dbReference type="InterPro" id="IPR003661">
    <property type="entry name" value="HisK_dim/P_dom"/>
</dbReference>
<dbReference type="AlphaFoldDB" id="A0A085WEC0"/>
<dbReference type="EC" id="2.7.13.3" evidence="2"/>
<dbReference type="CDD" id="cd00082">
    <property type="entry name" value="HisKA"/>
    <property type="match status" value="1"/>
</dbReference>
<dbReference type="InterPro" id="IPR035965">
    <property type="entry name" value="PAS-like_dom_sf"/>
</dbReference>
<dbReference type="PROSITE" id="PS50109">
    <property type="entry name" value="HIS_KIN"/>
    <property type="match status" value="1"/>
</dbReference>
<dbReference type="CDD" id="cd00075">
    <property type="entry name" value="HATPase"/>
    <property type="match status" value="1"/>
</dbReference>
<comment type="caution">
    <text evidence="9">The sequence shown here is derived from an EMBL/GenBank/DDBJ whole genome shotgun (WGS) entry which is preliminary data.</text>
</comment>
<dbReference type="Pfam" id="PF13185">
    <property type="entry name" value="GAF_2"/>
    <property type="match status" value="1"/>
</dbReference>
<dbReference type="GO" id="GO:0000155">
    <property type="term" value="F:phosphorelay sensor kinase activity"/>
    <property type="evidence" value="ECO:0007669"/>
    <property type="project" value="InterPro"/>
</dbReference>
<dbReference type="Gene3D" id="3.30.450.20">
    <property type="entry name" value="PAS domain"/>
    <property type="match status" value="1"/>
</dbReference>
<dbReference type="OrthoDB" id="5481157at2"/>
<evidence type="ECO:0000256" key="3">
    <source>
        <dbReference type="ARBA" id="ARBA00022553"/>
    </source>
</evidence>
<dbReference type="InterPro" id="IPR050736">
    <property type="entry name" value="Sensor_HK_Regulatory"/>
</dbReference>
<accession>A0A085WEC0</accession>
<dbReference type="Pfam" id="PF08448">
    <property type="entry name" value="PAS_4"/>
    <property type="match status" value="1"/>
</dbReference>
<evidence type="ECO:0000259" key="8">
    <source>
        <dbReference type="PROSITE" id="PS50113"/>
    </source>
</evidence>
<sequence>MLEQEPRPQGWEPAQDPEEPHRLAAFLRAHREELLADWKGAAHELHSRHGSGEPLGEHLSALLDGITEALAHEAHGIPLQLPGVLSEVHALARLSQGFALHEITHEYGLLRGCILRRLQASAIHPAPGTLALLDELIDQATMRAVQSYSRLRERTLNALDGMMQAALDSPDEDTLLQRLLTLLMESAMRVDSAIILLREDGTLRVRAAQGLEAAKLVGQRMRVGEGFAGRVAAERRPLAVRSASTDPLLKEEALGHLDLHALYGLPLMDGDYLFGVAYMGSRTAYAFSEADMLVFRIMASRATALIVQAQLHAREQAAREEAQRSLAMVNTLLATSPVGIAFLDKQLRYLRVNKTLADINHVSVEGHLGRSVREVLPAPVVTQLEPLLQRVLETGEPSGSFEFTAPAGLGWPPDRTWLTSYYPVRTEAGSLMGAGCVVLDITERKQAEQALERAISFREQLLAVLGHDLRNPLGAISASAFLLSRAEGLGEREHQAVERIRRSSARMARLIDDILDFARSRLGGGIPVTRQPMNMAEVCKAALEELQVTFPERQLLFEVRGDTQGEWDPDRVSQVLSNLVFNALQHGREDSPVRTMVRDAGAQVLLEVHNQGDPIPEELMPRLFDPFKRRPGDQRPHEGKSGARSLGLGLHIVRQIALSHGGDVEVHSTANEGTCFKVRWPRRLN</sequence>
<dbReference type="InterPro" id="IPR004358">
    <property type="entry name" value="Sig_transdc_His_kin-like_C"/>
</dbReference>
<evidence type="ECO:0000256" key="4">
    <source>
        <dbReference type="ARBA" id="ARBA00022679"/>
    </source>
</evidence>
<comment type="catalytic activity">
    <reaction evidence="1">
        <text>ATP + protein L-histidine = ADP + protein N-phospho-L-histidine.</text>
        <dbReference type="EC" id="2.7.13.3"/>
    </reaction>
</comment>
<keyword evidence="10" id="KW-1185">Reference proteome</keyword>
<dbReference type="PRINTS" id="PR00344">
    <property type="entry name" value="BCTRLSENSOR"/>
</dbReference>
<organism evidence="9 10">
    <name type="scientific">Hyalangium minutum</name>
    <dbReference type="NCBI Taxonomy" id="394096"/>
    <lineage>
        <taxon>Bacteria</taxon>
        <taxon>Pseudomonadati</taxon>
        <taxon>Myxococcota</taxon>
        <taxon>Myxococcia</taxon>
        <taxon>Myxococcales</taxon>
        <taxon>Cystobacterineae</taxon>
        <taxon>Archangiaceae</taxon>
        <taxon>Hyalangium</taxon>
    </lineage>
</organism>
<dbReference type="InterPro" id="IPR000700">
    <property type="entry name" value="PAS-assoc_C"/>
</dbReference>
<dbReference type="InterPro" id="IPR005467">
    <property type="entry name" value="His_kinase_dom"/>
</dbReference>
<evidence type="ECO:0000256" key="1">
    <source>
        <dbReference type="ARBA" id="ARBA00000085"/>
    </source>
</evidence>
<dbReference type="PROSITE" id="PS50113">
    <property type="entry name" value="PAC"/>
    <property type="match status" value="1"/>
</dbReference>
<dbReference type="InterPro" id="IPR036097">
    <property type="entry name" value="HisK_dim/P_sf"/>
</dbReference>
<evidence type="ECO:0000256" key="5">
    <source>
        <dbReference type="ARBA" id="ARBA00022777"/>
    </source>
</evidence>
<name>A0A085WEC0_9BACT</name>
<dbReference type="NCBIfam" id="TIGR00229">
    <property type="entry name" value="sensory_box"/>
    <property type="match status" value="1"/>
</dbReference>
<feature type="domain" description="Histidine kinase" evidence="7">
    <location>
        <begin position="464"/>
        <end position="684"/>
    </location>
</feature>
<keyword evidence="6" id="KW-0902">Two-component regulatory system</keyword>
<keyword evidence="5 9" id="KW-0418">Kinase</keyword>
<dbReference type="Pfam" id="PF02518">
    <property type="entry name" value="HATPase_c"/>
    <property type="match status" value="1"/>
</dbReference>
<dbReference type="InterPro" id="IPR013656">
    <property type="entry name" value="PAS_4"/>
</dbReference>
<dbReference type="SUPFAM" id="SSF55781">
    <property type="entry name" value="GAF domain-like"/>
    <property type="match status" value="1"/>
</dbReference>
<evidence type="ECO:0000313" key="10">
    <source>
        <dbReference type="Proteomes" id="UP000028725"/>
    </source>
</evidence>
<evidence type="ECO:0000259" key="7">
    <source>
        <dbReference type="PROSITE" id="PS50109"/>
    </source>
</evidence>
<evidence type="ECO:0000313" key="9">
    <source>
        <dbReference type="EMBL" id="KFE66033.1"/>
    </source>
</evidence>
<gene>
    <name evidence="9" type="ORF">DB31_1098</name>
</gene>
<dbReference type="PANTHER" id="PTHR43711">
    <property type="entry name" value="TWO-COMPONENT HISTIDINE KINASE"/>
    <property type="match status" value="1"/>
</dbReference>
<dbReference type="InterPro" id="IPR003594">
    <property type="entry name" value="HATPase_dom"/>
</dbReference>
<dbReference type="SUPFAM" id="SSF55874">
    <property type="entry name" value="ATPase domain of HSP90 chaperone/DNA topoisomerase II/histidine kinase"/>
    <property type="match status" value="1"/>
</dbReference>
<dbReference type="Gene3D" id="3.30.450.40">
    <property type="match status" value="1"/>
</dbReference>
<dbReference type="PANTHER" id="PTHR43711:SF1">
    <property type="entry name" value="HISTIDINE KINASE 1"/>
    <property type="match status" value="1"/>
</dbReference>